<sequence>MKLFDSFFKHALIRINKRNIIYLNATRYYCNNINYNALINLLNKKNDINKEINALYSLLERLSNYKYKQYKDKLTLKNNINDEIKITNADKINNINIERDMNISHLDHHHNNHHHNNNHHNINHNNHHHNNHHNINHHNNHHNNNHFNDYKKLIDNWKNDKIKIFISWCPEIVEDKYKSKCFSIPTYITFHIVITNNDIKLNNLLHNSHEYDDWNFNKIIQTINNQNNLKDKEKEKENGQQHSQEYIGNCKKGESEIPSYDFKESLLEHINESSQLNHSILSHKTKEQTHHTNNNINGNYNNDEHIEEEGKEKTKQNKKCILKSYFERK</sequence>
<gene>
    <name evidence="2" type="ORF">PFFCH_03909</name>
</gene>
<name>A0A024VJS5_PLAFA</name>
<evidence type="ECO:0000256" key="1">
    <source>
        <dbReference type="SAM" id="MobiDB-lite"/>
    </source>
</evidence>
<proteinExistence type="predicted"/>
<dbReference type="EMBL" id="KI928023">
    <property type="protein sequence ID" value="ETW28538.1"/>
    <property type="molecule type" value="Genomic_DNA"/>
</dbReference>
<feature type="compositionally biased region" description="Basic and acidic residues" evidence="1">
    <location>
        <begin position="302"/>
        <end position="315"/>
    </location>
</feature>
<protein>
    <submittedName>
        <fullName evidence="2">Uncharacterized protein</fullName>
    </submittedName>
</protein>
<feature type="region of interest" description="Disordered" evidence="1">
    <location>
        <begin position="284"/>
        <end position="329"/>
    </location>
</feature>
<reference evidence="2 3" key="1">
    <citation type="submission" date="2013-02" db="EMBL/GenBank/DDBJ databases">
        <title>The Genome Annotation of Plasmodium falciparum FCH/4.</title>
        <authorList>
            <consortium name="The Broad Institute Genome Sequencing Platform"/>
            <consortium name="The Broad Institute Genome Sequencing Center for Infectious Disease"/>
            <person name="Neafsey D."/>
            <person name="Hoffman S."/>
            <person name="Volkman S."/>
            <person name="Rosenthal P."/>
            <person name="Walker B."/>
            <person name="Young S.K."/>
            <person name="Zeng Q."/>
            <person name="Gargeya S."/>
            <person name="Fitzgerald M."/>
            <person name="Haas B."/>
            <person name="Abouelleil A."/>
            <person name="Allen A.W."/>
            <person name="Alvarado L."/>
            <person name="Arachchi H.M."/>
            <person name="Berlin A.M."/>
            <person name="Chapman S.B."/>
            <person name="Gainer-Dewar J."/>
            <person name="Goldberg J."/>
            <person name="Griggs A."/>
            <person name="Gujja S."/>
            <person name="Hansen M."/>
            <person name="Howarth C."/>
            <person name="Imamovic A."/>
            <person name="Ireland A."/>
            <person name="Larimer J."/>
            <person name="McCowan C."/>
            <person name="Murphy C."/>
            <person name="Pearson M."/>
            <person name="Poon T.W."/>
            <person name="Priest M."/>
            <person name="Roberts A."/>
            <person name="Saif S."/>
            <person name="Shea T."/>
            <person name="Sisk P."/>
            <person name="Sykes S."/>
            <person name="Wortman J."/>
            <person name="Nusbaum C."/>
            <person name="Birren B."/>
        </authorList>
    </citation>
    <scope>NUCLEOTIDE SEQUENCE [LARGE SCALE GENOMIC DNA]</scope>
    <source>
        <strain evidence="2 3">FCH/4</strain>
    </source>
</reference>
<evidence type="ECO:0000313" key="3">
    <source>
        <dbReference type="Proteomes" id="UP000030656"/>
    </source>
</evidence>
<reference evidence="2 3" key="2">
    <citation type="submission" date="2013-02" db="EMBL/GenBank/DDBJ databases">
        <title>The Genome Sequence of Plasmodium falciparum FCH/4.</title>
        <authorList>
            <consortium name="The Broad Institute Genome Sequencing Platform"/>
            <consortium name="The Broad Institute Genome Sequencing Center for Infectious Disease"/>
            <person name="Neafsey D."/>
            <person name="Cheeseman I."/>
            <person name="Volkman S."/>
            <person name="Adams J."/>
            <person name="Walker B."/>
            <person name="Young S.K."/>
            <person name="Zeng Q."/>
            <person name="Gargeya S."/>
            <person name="Fitzgerald M."/>
            <person name="Haas B."/>
            <person name="Abouelleil A."/>
            <person name="Alvarado L."/>
            <person name="Arachchi H.M."/>
            <person name="Berlin A.M."/>
            <person name="Chapman S.B."/>
            <person name="Dewar J."/>
            <person name="Goldberg J."/>
            <person name="Griggs A."/>
            <person name="Gujja S."/>
            <person name="Hansen M."/>
            <person name="Howarth C."/>
            <person name="Imamovic A."/>
            <person name="Larimer J."/>
            <person name="McCowan C."/>
            <person name="Murphy C."/>
            <person name="Neiman D."/>
            <person name="Pearson M."/>
            <person name="Priest M."/>
            <person name="Roberts A."/>
            <person name="Saif S."/>
            <person name="Shea T."/>
            <person name="Sisk P."/>
            <person name="Sykes S."/>
            <person name="Wortman J."/>
            <person name="Nusbaum C."/>
            <person name="Birren B."/>
        </authorList>
    </citation>
    <scope>NUCLEOTIDE SEQUENCE [LARGE SCALE GENOMIC DNA]</scope>
    <source>
        <strain evidence="2 3">FCH/4</strain>
    </source>
</reference>
<organism evidence="2 3">
    <name type="scientific">Plasmodium falciparum FCH/4</name>
    <dbReference type="NCBI Taxonomy" id="1036724"/>
    <lineage>
        <taxon>Eukaryota</taxon>
        <taxon>Sar</taxon>
        <taxon>Alveolata</taxon>
        <taxon>Apicomplexa</taxon>
        <taxon>Aconoidasida</taxon>
        <taxon>Haemosporida</taxon>
        <taxon>Plasmodiidae</taxon>
        <taxon>Plasmodium</taxon>
        <taxon>Plasmodium (Laverania)</taxon>
    </lineage>
</organism>
<dbReference type="Proteomes" id="UP000030656">
    <property type="component" value="Unassembled WGS sequence"/>
</dbReference>
<accession>A0A024VJS5</accession>
<evidence type="ECO:0000313" key="2">
    <source>
        <dbReference type="EMBL" id="ETW28538.1"/>
    </source>
</evidence>
<dbReference type="AlphaFoldDB" id="A0A024VJS5"/>